<dbReference type="Pfam" id="PF00753">
    <property type="entry name" value="Lactamase_B"/>
    <property type="match status" value="1"/>
</dbReference>
<comment type="caution">
    <text evidence="6">The sequence shown here is derived from an EMBL/GenBank/DDBJ whole genome shotgun (WGS) entry which is preliminary data.</text>
</comment>
<keyword evidence="7" id="KW-1185">Reference proteome</keyword>
<evidence type="ECO:0000256" key="3">
    <source>
        <dbReference type="ARBA" id="ARBA00022801"/>
    </source>
</evidence>
<dbReference type="SMART" id="SM00849">
    <property type="entry name" value="Lactamase_B"/>
    <property type="match status" value="1"/>
</dbReference>
<evidence type="ECO:0000313" key="6">
    <source>
        <dbReference type="EMBL" id="MBE9461186.1"/>
    </source>
</evidence>
<organism evidence="6 7">
    <name type="scientific">Dyadobacter subterraneus</name>
    <dbReference type="NCBI Taxonomy" id="2773304"/>
    <lineage>
        <taxon>Bacteria</taxon>
        <taxon>Pseudomonadati</taxon>
        <taxon>Bacteroidota</taxon>
        <taxon>Cytophagia</taxon>
        <taxon>Cytophagales</taxon>
        <taxon>Spirosomataceae</taxon>
        <taxon>Dyadobacter</taxon>
    </lineage>
</organism>
<name>A0ABR9W6U3_9BACT</name>
<comment type="cofactor">
    <cofactor evidence="1">
        <name>Zn(2+)</name>
        <dbReference type="ChEBI" id="CHEBI:29105"/>
    </cofactor>
</comment>
<accession>A0ABR9W6U3</accession>
<evidence type="ECO:0000313" key="7">
    <source>
        <dbReference type="Proteomes" id="UP000634134"/>
    </source>
</evidence>
<feature type="domain" description="Metallo-beta-lactamase" evidence="5">
    <location>
        <begin position="13"/>
        <end position="195"/>
    </location>
</feature>
<evidence type="ECO:0000259" key="5">
    <source>
        <dbReference type="SMART" id="SM00849"/>
    </source>
</evidence>
<sequence>MIQIKSFVFNPFSENTYVLHDETGEAVIVDPGCYDKAEFQELYDYIATNSLKPVRIINTHAHIDHVLGVAAIKAKYQIPFSLHRIDEPLLKAVKTYASNYGFNQFDEPEIDSYIDEGDIITFGNSSLRILFVPGHAPGHVAFVNDEQQFVIGGDVLFRQSIGRTDLPGGSFEILIDSIRTKLFTLADGYTVYAGHMQPTTIGFEKKNNPFLN</sequence>
<evidence type="ECO:0000256" key="4">
    <source>
        <dbReference type="ARBA" id="ARBA00022833"/>
    </source>
</evidence>
<dbReference type="Gene3D" id="3.60.15.10">
    <property type="entry name" value="Ribonuclease Z/Hydroxyacylglutathione hydrolase-like"/>
    <property type="match status" value="1"/>
</dbReference>
<evidence type="ECO:0000256" key="1">
    <source>
        <dbReference type="ARBA" id="ARBA00001947"/>
    </source>
</evidence>
<evidence type="ECO:0000256" key="2">
    <source>
        <dbReference type="ARBA" id="ARBA00022723"/>
    </source>
</evidence>
<dbReference type="InterPro" id="IPR051453">
    <property type="entry name" value="MBL_Glyoxalase_II"/>
</dbReference>
<dbReference type="EMBL" id="JACYGY010000001">
    <property type="protein sequence ID" value="MBE9461186.1"/>
    <property type="molecule type" value="Genomic_DNA"/>
</dbReference>
<reference evidence="7" key="1">
    <citation type="submission" date="2023-07" db="EMBL/GenBank/DDBJ databases">
        <title>Dyadobacter sp. nov 'subterranea' isolated from contaminted grondwater.</title>
        <authorList>
            <person name="Szabo I."/>
            <person name="Al-Omari J."/>
            <person name="Szerdahelyi S.G."/>
            <person name="Rado J."/>
        </authorList>
    </citation>
    <scope>NUCLEOTIDE SEQUENCE [LARGE SCALE GENOMIC DNA]</scope>
    <source>
        <strain evidence="7">UP-52</strain>
    </source>
</reference>
<protein>
    <submittedName>
        <fullName evidence="6">MBL fold metallo-hydrolase</fullName>
    </submittedName>
</protein>
<dbReference type="InterPro" id="IPR001279">
    <property type="entry name" value="Metallo-B-lactamas"/>
</dbReference>
<dbReference type="PANTHER" id="PTHR46233:SF3">
    <property type="entry name" value="HYDROXYACYLGLUTATHIONE HYDROLASE GLOC"/>
    <property type="match status" value="1"/>
</dbReference>
<gene>
    <name evidence="6" type="ORF">IEE83_04755</name>
</gene>
<dbReference type="SUPFAM" id="SSF56281">
    <property type="entry name" value="Metallo-hydrolase/oxidoreductase"/>
    <property type="match status" value="1"/>
</dbReference>
<dbReference type="PANTHER" id="PTHR46233">
    <property type="entry name" value="HYDROXYACYLGLUTATHIONE HYDROLASE GLOC"/>
    <property type="match status" value="1"/>
</dbReference>
<keyword evidence="4" id="KW-0862">Zinc</keyword>
<keyword evidence="2" id="KW-0479">Metal-binding</keyword>
<dbReference type="InterPro" id="IPR036866">
    <property type="entry name" value="RibonucZ/Hydroxyglut_hydro"/>
</dbReference>
<dbReference type="Proteomes" id="UP000634134">
    <property type="component" value="Unassembled WGS sequence"/>
</dbReference>
<dbReference type="CDD" id="cd06262">
    <property type="entry name" value="metallo-hydrolase-like_MBL-fold"/>
    <property type="match status" value="1"/>
</dbReference>
<keyword evidence="3" id="KW-0378">Hydrolase</keyword>
<dbReference type="RefSeq" id="WP_194119471.1">
    <property type="nucleotide sequence ID" value="NZ_JACYGY010000001.1"/>
</dbReference>
<proteinExistence type="predicted"/>